<accession>A0A8F1N6K7</accession>
<protein>
    <submittedName>
        <fullName evidence="1">Uncharacterized protein</fullName>
    </submittedName>
</protein>
<gene>
    <name evidence="1" type="primary">ORF155</name>
</gene>
<dbReference type="EMBL" id="MW717907">
    <property type="protein sequence ID" value="QWQ49882.1"/>
    <property type="molecule type" value="Genomic_DNA"/>
</dbReference>
<dbReference type="AlphaFoldDB" id="A0A8F1N6K7"/>
<proteinExistence type="predicted"/>
<reference evidence="1" key="1">
    <citation type="submission" date="2021-03" db="EMBL/GenBank/DDBJ databases">
        <authorList>
            <person name="Liu X."/>
        </authorList>
    </citation>
    <scope>NUCLEOTIDE SEQUENCE</scope>
    <source>
        <strain evidence="1">Mt1</strain>
    </source>
</reference>
<name>A0A8F1N6K7_9ROSA</name>
<sequence length="155" mass="17559">MAMADYPVKGLSFLSVLFDRGFSPITYGSLMLPGSAKPKNKRGKLSGLEDSTIKKNPMKGLRLGIQRVKFYRMFVTPITKEVEELVKLELRGNKESLSSGIDTSSYVKLKLVLYFILFSFELKEGLFRKVKEALPNKSNNQYQASTKVMAEYQTK</sequence>
<keyword evidence="1" id="KW-0496">Mitochondrion</keyword>
<evidence type="ECO:0000313" key="1">
    <source>
        <dbReference type="EMBL" id="QWQ49882.1"/>
    </source>
</evidence>
<organism evidence="1">
    <name type="scientific">Zelkova schneideriana</name>
    <dbReference type="NCBI Taxonomy" id="172643"/>
    <lineage>
        <taxon>Eukaryota</taxon>
        <taxon>Viridiplantae</taxon>
        <taxon>Streptophyta</taxon>
        <taxon>Embryophyta</taxon>
        <taxon>Tracheophyta</taxon>
        <taxon>Spermatophyta</taxon>
        <taxon>Magnoliopsida</taxon>
        <taxon>eudicotyledons</taxon>
        <taxon>Gunneridae</taxon>
        <taxon>Pentapetalae</taxon>
        <taxon>rosids</taxon>
        <taxon>fabids</taxon>
        <taxon>Rosales</taxon>
        <taxon>Ulmaceae</taxon>
        <taxon>Zelkova</taxon>
    </lineage>
</organism>
<geneLocation type="mitochondrion" evidence="1"/>